<comment type="caution">
    <text evidence="3">The sequence shown here is derived from an EMBL/GenBank/DDBJ whole genome shotgun (WGS) entry which is preliminary data.</text>
</comment>
<feature type="transmembrane region" description="Helical" evidence="1">
    <location>
        <begin position="62"/>
        <end position="80"/>
    </location>
</feature>
<dbReference type="AlphaFoldDB" id="A0A4S4G4R8"/>
<dbReference type="RefSeq" id="WP_016310214.1">
    <property type="nucleotide sequence ID" value="NZ_CAQROT010000005.1"/>
</dbReference>
<gene>
    <name evidence="3" type="ORF">E5986_04375</name>
</gene>
<dbReference type="Pfam" id="PF04892">
    <property type="entry name" value="VanZ"/>
    <property type="match status" value="1"/>
</dbReference>
<dbReference type="EMBL" id="SSTJ01000004">
    <property type="protein sequence ID" value="THG37612.1"/>
    <property type="molecule type" value="Genomic_DNA"/>
</dbReference>
<dbReference type="Proteomes" id="UP000308978">
    <property type="component" value="Unassembled WGS sequence"/>
</dbReference>
<feature type="transmembrane region" description="Helical" evidence="1">
    <location>
        <begin position="92"/>
        <end position="110"/>
    </location>
</feature>
<dbReference type="PANTHER" id="PTHR28008:SF1">
    <property type="entry name" value="DOMAIN PROTEIN, PUTATIVE (AFU_ORTHOLOGUE AFUA_3G10980)-RELATED"/>
    <property type="match status" value="1"/>
</dbReference>
<accession>A0A4S4G4R8</accession>
<evidence type="ECO:0000313" key="3">
    <source>
        <dbReference type="EMBL" id="THG37612.1"/>
    </source>
</evidence>
<keyword evidence="1" id="KW-0472">Membrane</keyword>
<proteinExistence type="predicted"/>
<dbReference type="NCBIfam" id="NF037970">
    <property type="entry name" value="vanZ_1"/>
    <property type="match status" value="1"/>
</dbReference>
<keyword evidence="1" id="KW-0812">Transmembrane</keyword>
<dbReference type="InterPro" id="IPR006976">
    <property type="entry name" value="VanZ-like"/>
</dbReference>
<dbReference type="PANTHER" id="PTHR28008">
    <property type="entry name" value="DOMAIN PROTEIN, PUTATIVE (AFU_ORTHOLOGUE AFUA_3G10980)-RELATED"/>
    <property type="match status" value="1"/>
</dbReference>
<evidence type="ECO:0000313" key="4">
    <source>
        <dbReference type="Proteomes" id="UP000308978"/>
    </source>
</evidence>
<dbReference type="GeneID" id="82191426"/>
<feature type="domain" description="VanZ-like" evidence="2">
    <location>
        <begin position="11"/>
        <end position="140"/>
    </location>
</feature>
<protein>
    <submittedName>
        <fullName evidence="3">VanZ family protein</fullName>
    </submittedName>
</protein>
<evidence type="ECO:0000259" key="2">
    <source>
        <dbReference type="Pfam" id="PF04892"/>
    </source>
</evidence>
<organism evidence="3 4">
    <name type="scientific">Adlercreutzia caecimuris</name>
    <dbReference type="NCBI Taxonomy" id="671266"/>
    <lineage>
        <taxon>Bacteria</taxon>
        <taxon>Bacillati</taxon>
        <taxon>Actinomycetota</taxon>
        <taxon>Coriobacteriia</taxon>
        <taxon>Eggerthellales</taxon>
        <taxon>Eggerthellaceae</taxon>
        <taxon>Adlercreutzia</taxon>
    </lineage>
</organism>
<reference evidence="3 4" key="1">
    <citation type="submission" date="2019-04" db="EMBL/GenBank/DDBJ databases">
        <title>Microbes associate with the intestines of laboratory mice.</title>
        <authorList>
            <person name="Navarre W."/>
            <person name="Wong E."/>
            <person name="Huang K.C."/>
            <person name="Tropini C."/>
            <person name="Ng K."/>
            <person name="Yu B."/>
        </authorList>
    </citation>
    <scope>NUCLEOTIDE SEQUENCE [LARGE SCALE GENOMIC DNA]</scope>
    <source>
        <strain evidence="3 4">NM80_B27</strain>
    </source>
</reference>
<feature type="transmembrane region" description="Helical" evidence="1">
    <location>
        <begin position="122"/>
        <end position="141"/>
    </location>
</feature>
<sequence length="153" mass="16265">MPHRGKIIFSWALVALWAAVIFFMSAHTGSDFDGEGPLAAVKRWLVGLVAPVFGPETDVVNVAAHFTEYLVLGALLFVALRCTWPESSSSRLVLAAIALASAYAVTDEFHQSFVPGRLCDPADWLTDTLGATLGAVIVLALSKRGGAAEHRSA</sequence>
<keyword evidence="1" id="KW-1133">Transmembrane helix</keyword>
<evidence type="ECO:0000256" key="1">
    <source>
        <dbReference type="SAM" id="Phobius"/>
    </source>
</evidence>
<feature type="transmembrane region" description="Helical" evidence="1">
    <location>
        <begin position="7"/>
        <end position="26"/>
    </location>
</feature>
<name>A0A4S4G4R8_9ACTN</name>